<reference evidence="2 3" key="1">
    <citation type="submission" date="2023-08" db="EMBL/GenBank/DDBJ databases">
        <title>Black Yeasts Isolated from many extreme environments.</title>
        <authorList>
            <person name="Coleine C."/>
            <person name="Stajich J.E."/>
            <person name="Selbmann L."/>
        </authorList>
    </citation>
    <scope>NUCLEOTIDE SEQUENCE [LARGE SCALE GENOMIC DNA]</scope>
    <source>
        <strain evidence="2 3">CCFEE 5792</strain>
    </source>
</reference>
<evidence type="ECO:0000256" key="1">
    <source>
        <dbReference type="SAM" id="MobiDB-lite"/>
    </source>
</evidence>
<accession>A0AAV9NE78</accession>
<organism evidence="2 3">
    <name type="scientific">Exophiala bonariae</name>
    <dbReference type="NCBI Taxonomy" id="1690606"/>
    <lineage>
        <taxon>Eukaryota</taxon>
        <taxon>Fungi</taxon>
        <taxon>Dikarya</taxon>
        <taxon>Ascomycota</taxon>
        <taxon>Pezizomycotina</taxon>
        <taxon>Eurotiomycetes</taxon>
        <taxon>Chaetothyriomycetidae</taxon>
        <taxon>Chaetothyriales</taxon>
        <taxon>Herpotrichiellaceae</taxon>
        <taxon>Exophiala</taxon>
    </lineage>
</organism>
<dbReference type="Gene3D" id="3.40.50.300">
    <property type="entry name" value="P-loop containing nucleotide triphosphate hydrolases"/>
    <property type="match status" value="1"/>
</dbReference>
<feature type="compositionally biased region" description="Low complexity" evidence="1">
    <location>
        <begin position="446"/>
        <end position="456"/>
    </location>
</feature>
<evidence type="ECO:0008006" key="4">
    <source>
        <dbReference type="Google" id="ProtNLM"/>
    </source>
</evidence>
<evidence type="ECO:0000313" key="3">
    <source>
        <dbReference type="Proteomes" id="UP001358417"/>
    </source>
</evidence>
<dbReference type="SUPFAM" id="SSF52540">
    <property type="entry name" value="P-loop containing nucleoside triphosphate hydrolases"/>
    <property type="match status" value="1"/>
</dbReference>
<keyword evidence="3" id="KW-1185">Reference proteome</keyword>
<dbReference type="Proteomes" id="UP001358417">
    <property type="component" value="Unassembled WGS sequence"/>
</dbReference>
<dbReference type="EMBL" id="JAVRRD010000010">
    <property type="protein sequence ID" value="KAK5054705.1"/>
    <property type="molecule type" value="Genomic_DNA"/>
</dbReference>
<dbReference type="AlphaFoldDB" id="A0AAV9NE78"/>
<feature type="region of interest" description="Disordered" evidence="1">
    <location>
        <begin position="599"/>
        <end position="630"/>
    </location>
</feature>
<protein>
    <recommendedName>
        <fullName evidence="4">Helicase ATP-binding domain-containing protein</fullName>
    </recommendedName>
</protein>
<dbReference type="GeneID" id="89969817"/>
<feature type="region of interest" description="Disordered" evidence="1">
    <location>
        <begin position="428"/>
        <end position="457"/>
    </location>
</feature>
<dbReference type="InterPro" id="IPR027417">
    <property type="entry name" value="P-loop_NTPase"/>
</dbReference>
<comment type="caution">
    <text evidence="2">The sequence shown here is derived from an EMBL/GenBank/DDBJ whole genome shotgun (WGS) entry which is preliminary data.</text>
</comment>
<feature type="compositionally biased region" description="Polar residues" evidence="1">
    <location>
        <begin position="562"/>
        <end position="571"/>
    </location>
</feature>
<name>A0AAV9NE78_9EURO</name>
<feature type="region of interest" description="Disordered" evidence="1">
    <location>
        <begin position="556"/>
        <end position="579"/>
    </location>
</feature>
<gene>
    <name evidence="2" type="ORF">LTR84_001597</name>
</gene>
<proteinExistence type="predicted"/>
<sequence length="630" mass="69378">MDRRVHKPVGIANGVINAAAKSTVQLHCVPLVGQPMPVSVVHDANRILNVITEIVHDPGCLANSPIDALLDPSTLILTVRTALAYGEPISLELLRDASRHFGHDCLAYLESQHYDISKTVSINNIQYYVFRGENQEISDSKASVQVFRQPNNTTVDGIKDCSHGTQNDGCQRVLGGSNPINLDRKDKLLKHQHQNGFSADTPVQHIVKDELTCNMLTRNGIKHLTCVEVSVFNEFKQFAGKIDLLVQSQPTPRKKTLCLLWPIIMVIDAQHKASRSYEHTARRNQEGRQDYQSTRFVSPCLTGNTVPDLATRVARQQTLTPILIYIASTKLQNKLRLDRLRFLVMDECHTLLKLDIATSKRNWMRKALLRAFFLAEGWNHSRNGQHVTRLFMSEILDNDQEDVVEQWTRPGALKSIVCGLTPTSAPLPGTRATSAAGARHPQIPESSSSSSKKSSSTALDGVAPVNLASPFLAHLLTPPEKSIASRAAMKVESPTLMDLETPLENSIMSRCLIPTKFESPLLIDLETPLDNSTASDGVAPGSSESPYLADLKSLQEHPTSEGAASTAGNGKSTSSESNSESVNIKKAIVAWFRSILPRRKMRQKMNSPPSPRKAERYKSAGRSISTALAY</sequence>
<evidence type="ECO:0000313" key="2">
    <source>
        <dbReference type="EMBL" id="KAK5054705.1"/>
    </source>
</evidence>
<dbReference type="RefSeq" id="XP_064707478.1">
    <property type="nucleotide sequence ID" value="XM_064845220.1"/>
</dbReference>